<keyword evidence="3" id="KW-0805">Transcription regulation</keyword>
<dbReference type="SUPFAM" id="SSF52540">
    <property type="entry name" value="P-loop containing nucleoside triphosphate hydrolases"/>
    <property type="match status" value="1"/>
</dbReference>
<dbReference type="FunFam" id="3.40.50.300:FF:000006">
    <property type="entry name" value="DNA-binding transcriptional regulator NtrC"/>
    <property type="match status" value="1"/>
</dbReference>
<dbReference type="PROSITE" id="PS50113">
    <property type="entry name" value="PAC"/>
    <property type="match status" value="1"/>
</dbReference>
<proteinExistence type="predicted"/>
<dbReference type="InterPro" id="IPR035965">
    <property type="entry name" value="PAS-like_dom_sf"/>
</dbReference>
<dbReference type="Gene3D" id="1.10.8.60">
    <property type="match status" value="1"/>
</dbReference>
<dbReference type="NCBIfam" id="TIGR00229">
    <property type="entry name" value="sensory_box"/>
    <property type="match status" value="1"/>
</dbReference>
<dbReference type="PROSITE" id="PS50112">
    <property type="entry name" value="PAS"/>
    <property type="match status" value="1"/>
</dbReference>
<dbReference type="PROSITE" id="PS00675">
    <property type="entry name" value="SIGMA54_INTERACT_1"/>
    <property type="match status" value="1"/>
</dbReference>
<feature type="domain" description="PAC" evidence="9">
    <location>
        <begin position="86"/>
        <end position="139"/>
    </location>
</feature>
<dbReference type="Gene3D" id="1.10.10.60">
    <property type="entry name" value="Homeodomain-like"/>
    <property type="match status" value="1"/>
</dbReference>
<protein>
    <submittedName>
        <fullName evidence="10">Sigma 54-interacting transcriptional regulator</fullName>
    </submittedName>
</protein>
<feature type="domain" description="Sigma-54 factor interaction" evidence="7">
    <location>
        <begin position="164"/>
        <end position="393"/>
    </location>
</feature>
<keyword evidence="1" id="KW-0547">Nucleotide-binding</keyword>
<feature type="domain" description="PAS" evidence="8">
    <location>
        <begin position="20"/>
        <end position="95"/>
    </location>
</feature>
<dbReference type="EMBL" id="JAFJZZ010000002">
    <property type="protein sequence ID" value="MBN7773190.1"/>
    <property type="molecule type" value="Genomic_DNA"/>
</dbReference>
<dbReference type="CDD" id="cd00130">
    <property type="entry name" value="PAS"/>
    <property type="match status" value="1"/>
</dbReference>
<name>A0A939D8R0_CLOAM</name>
<keyword evidence="2" id="KW-0067">ATP-binding</keyword>
<evidence type="ECO:0000313" key="11">
    <source>
        <dbReference type="Proteomes" id="UP000664545"/>
    </source>
</evidence>
<evidence type="ECO:0000256" key="6">
    <source>
        <dbReference type="SAM" id="Coils"/>
    </source>
</evidence>
<dbReference type="InterPro" id="IPR025943">
    <property type="entry name" value="Sigma_54_int_dom_ATP-bd_2"/>
</dbReference>
<keyword evidence="6" id="KW-0175">Coiled coil</keyword>
<keyword evidence="5" id="KW-0804">Transcription</keyword>
<dbReference type="Pfam" id="PF13426">
    <property type="entry name" value="PAS_9"/>
    <property type="match status" value="1"/>
</dbReference>
<dbReference type="InterPro" id="IPR000014">
    <property type="entry name" value="PAS"/>
</dbReference>
<organism evidence="10 11">
    <name type="scientific">Clostridium aminobutyricum</name>
    <dbReference type="NCBI Taxonomy" id="33953"/>
    <lineage>
        <taxon>Bacteria</taxon>
        <taxon>Bacillati</taxon>
        <taxon>Bacillota</taxon>
        <taxon>Clostridia</taxon>
        <taxon>Eubacteriales</taxon>
        <taxon>Clostridiaceae</taxon>
        <taxon>Clostridium</taxon>
    </lineage>
</organism>
<dbReference type="Pfam" id="PF25601">
    <property type="entry name" value="AAA_lid_14"/>
    <property type="match status" value="1"/>
</dbReference>
<evidence type="ECO:0000313" key="10">
    <source>
        <dbReference type="EMBL" id="MBN7773190.1"/>
    </source>
</evidence>
<evidence type="ECO:0000256" key="1">
    <source>
        <dbReference type="ARBA" id="ARBA00022741"/>
    </source>
</evidence>
<dbReference type="InterPro" id="IPR000700">
    <property type="entry name" value="PAS-assoc_C"/>
</dbReference>
<dbReference type="PROSITE" id="PS00676">
    <property type="entry name" value="SIGMA54_INTERACT_2"/>
    <property type="match status" value="1"/>
</dbReference>
<evidence type="ECO:0000256" key="3">
    <source>
        <dbReference type="ARBA" id="ARBA00023015"/>
    </source>
</evidence>
<dbReference type="SUPFAM" id="SSF55785">
    <property type="entry name" value="PYP-like sensor domain (PAS domain)"/>
    <property type="match status" value="1"/>
</dbReference>
<dbReference type="PANTHER" id="PTHR32071">
    <property type="entry name" value="TRANSCRIPTIONAL REGULATORY PROTEIN"/>
    <property type="match status" value="1"/>
</dbReference>
<dbReference type="InterPro" id="IPR027417">
    <property type="entry name" value="P-loop_NTPase"/>
</dbReference>
<dbReference type="PROSITE" id="PS00688">
    <property type="entry name" value="SIGMA54_INTERACT_3"/>
    <property type="match status" value="1"/>
</dbReference>
<keyword evidence="11" id="KW-1185">Reference proteome</keyword>
<gene>
    <name evidence="10" type="ORF">JYB65_07435</name>
</gene>
<dbReference type="InterPro" id="IPR002078">
    <property type="entry name" value="Sigma_54_int"/>
</dbReference>
<dbReference type="PROSITE" id="PS50045">
    <property type="entry name" value="SIGMA54_INTERACT_4"/>
    <property type="match status" value="1"/>
</dbReference>
<dbReference type="Gene3D" id="3.40.50.300">
    <property type="entry name" value="P-loop containing nucleotide triphosphate hydrolases"/>
    <property type="match status" value="1"/>
</dbReference>
<dbReference type="SMART" id="SM00091">
    <property type="entry name" value="PAS"/>
    <property type="match status" value="1"/>
</dbReference>
<dbReference type="RefSeq" id="WP_206582021.1">
    <property type="nucleotide sequence ID" value="NZ_JAFJZZ010000002.1"/>
</dbReference>
<evidence type="ECO:0000259" key="9">
    <source>
        <dbReference type="PROSITE" id="PS50113"/>
    </source>
</evidence>
<dbReference type="CDD" id="cd00009">
    <property type="entry name" value="AAA"/>
    <property type="match status" value="1"/>
</dbReference>
<accession>A0A939D8R0</accession>
<sequence>MMKTDGVKVQLDNEQISRELASEIDNILDAIHDDLLIADGKGIVLRVSPTFEQVYGLEKEDAIGMSVFDLEQLGYFKPSSTAIVLKSGEKVTMRQKNNRNRDIVVSATPVKAENGDIKFVISYSRDVTDLLHLQEQYAVLENKVEKYEEELGKLRSETLEVDGIVAKSHAMQNVLGVINRISPFDANVLIYGESGVGKSLLAKIIHKKSKRFEGPFIEINCGAIPENLLESELFGYERGSFTGANKEGKVGLIELAQNGTLFLDEISELPINLQVKVLKVIQDKLITRVGGMKEIKVDFRLVVASNKDLKQLMKEKLFRNDLYYRLNVISIDIPPLRARKEDIVPMIGYFTEKLNKKYGMKKIISKEVFDLLLKYEWPGNIRELENVIERLLLTSEDNLVQLDSLPDHINTRTLLSDGDELTRPLNETLELIEKAIITKAYTECGTTIGVAELLGISQPTAVRKIQKYISKTSPQ</sequence>
<evidence type="ECO:0000256" key="5">
    <source>
        <dbReference type="ARBA" id="ARBA00023163"/>
    </source>
</evidence>
<evidence type="ECO:0000259" key="7">
    <source>
        <dbReference type="PROSITE" id="PS50045"/>
    </source>
</evidence>
<dbReference type="GO" id="GO:0006355">
    <property type="term" value="P:regulation of DNA-templated transcription"/>
    <property type="evidence" value="ECO:0007669"/>
    <property type="project" value="InterPro"/>
</dbReference>
<dbReference type="InterPro" id="IPR009057">
    <property type="entry name" value="Homeodomain-like_sf"/>
</dbReference>
<keyword evidence="4" id="KW-0238">DNA-binding</keyword>
<reference evidence="10" key="1">
    <citation type="submission" date="2021-02" db="EMBL/GenBank/DDBJ databases">
        <title>Abyssanaerobacter marinus gen.nov., sp., nov, anaerobic bacterium isolated from the Onnuri vent field of Indian Ocean and suggestion of Mogibacteriaceae fam. nov., and proposal of reclassification of ambiguous this family's genus member.</title>
        <authorList>
            <person name="Kim Y.J."/>
            <person name="Yang J.-A."/>
        </authorList>
    </citation>
    <scope>NUCLEOTIDE SEQUENCE</scope>
    <source>
        <strain evidence="10">DSM 2634</strain>
    </source>
</reference>
<evidence type="ECO:0000256" key="2">
    <source>
        <dbReference type="ARBA" id="ARBA00022840"/>
    </source>
</evidence>
<dbReference type="PANTHER" id="PTHR32071:SF57">
    <property type="entry name" value="C4-DICARBOXYLATE TRANSPORT TRANSCRIPTIONAL REGULATORY PROTEIN DCTD"/>
    <property type="match status" value="1"/>
</dbReference>
<comment type="caution">
    <text evidence="10">The sequence shown here is derived from an EMBL/GenBank/DDBJ whole genome shotgun (WGS) entry which is preliminary data.</text>
</comment>
<dbReference type="GO" id="GO:0005524">
    <property type="term" value="F:ATP binding"/>
    <property type="evidence" value="ECO:0007669"/>
    <property type="project" value="UniProtKB-KW"/>
</dbReference>
<dbReference type="SMART" id="SM00382">
    <property type="entry name" value="AAA"/>
    <property type="match status" value="1"/>
</dbReference>
<dbReference type="AlphaFoldDB" id="A0A939D8R0"/>
<dbReference type="GO" id="GO:0003677">
    <property type="term" value="F:DNA binding"/>
    <property type="evidence" value="ECO:0007669"/>
    <property type="project" value="UniProtKB-KW"/>
</dbReference>
<evidence type="ECO:0000259" key="8">
    <source>
        <dbReference type="PROSITE" id="PS50112"/>
    </source>
</evidence>
<feature type="coiled-coil region" evidence="6">
    <location>
        <begin position="130"/>
        <end position="157"/>
    </location>
</feature>
<dbReference type="Proteomes" id="UP000664545">
    <property type="component" value="Unassembled WGS sequence"/>
</dbReference>
<dbReference type="Pfam" id="PF00158">
    <property type="entry name" value="Sigma54_activat"/>
    <property type="match status" value="1"/>
</dbReference>
<dbReference type="InterPro" id="IPR025662">
    <property type="entry name" value="Sigma_54_int_dom_ATP-bd_1"/>
</dbReference>
<dbReference type="Gene3D" id="3.30.450.20">
    <property type="entry name" value="PAS domain"/>
    <property type="match status" value="1"/>
</dbReference>
<dbReference type="InterPro" id="IPR058031">
    <property type="entry name" value="AAA_lid_NorR"/>
</dbReference>
<dbReference type="SUPFAM" id="SSF46689">
    <property type="entry name" value="Homeodomain-like"/>
    <property type="match status" value="1"/>
</dbReference>
<evidence type="ECO:0000256" key="4">
    <source>
        <dbReference type="ARBA" id="ARBA00023125"/>
    </source>
</evidence>
<dbReference type="InterPro" id="IPR003593">
    <property type="entry name" value="AAA+_ATPase"/>
</dbReference>
<dbReference type="InterPro" id="IPR025944">
    <property type="entry name" value="Sigma_54_int_dom_CS"/>
</dbReference>